<keyword evidence="2" id="KW-1185">Reference proteome</keyword>
<evidence type="ECO:0000313" key="1">
    <source>
        <dbReference type="EMBL" id="KAI3920885.1"/>
    </source>
</evidence>
<gene>
    <name evidence="1" type="ORF">MKW98_015873</name>
</gene>
<accession>A0AAD4SSH5</accession>
<reference evidence="1" key="1">
    <citation type="submission" date="2022-04" db="EMBL/GenBank/DDBJ databases">
        <title>A functionally conserved STORR gene fusion in Papaver species that diverged 16.8 million years ago.</title>
        <authorList>
            <person name="Catania T."/>
        </authorList>
    </citation>
    <scope>NUCLEOTIDE SEQUENCE</scope>
    <source>
        <strain evidence="1">S-188037</strain>
    </source>
</reference>
<dbReference type="Proteomes" id="UP001202328">
    <property type="component" value="Unassembled WGS sequence"/>
</dbReference>
<organism evidence="1 2">
    <name type="scientific">Papaver atlanticum</name>
    <dbReference type="NCBI Taxonomy" id="357466"/>
    <lineage>
        <taxon>Eukaryota</taxon>
        <taxon>Viridiplantae</taxon>
        <taxon>Streptophyta</taxon>
        <taxon>Embryophyta</taxon>
        <taxon>Tracheophyta</taxon>
        <taxon>Spermatophyta</taxon>
        <taxon>Magnoliopsida</taxon>
        <taxon>Ranunculales</taxon>
        <taxon>Papaveraceae</taxon>
        <taxon>Papaveroideae</taxon>
        <taxon>Papaver</taxon>
    </lineage>
</organism>
<protein>
    <submittedName>
        <fullName evidence="1">Uncharacterized protein</fullName>
    </submittedName>
</protein>
<evidence type="ECO:0000313" key="2">
    <source>
        <dbReference type="Proteomes" id="UP001202328"/>
    </source>
</evidence>
<name>A0AAD4SSH5_9MAGN</name>
<comment type="caution">
    <text evidence="1">The sequence shown here is derived from an EMBL/GenBank/DDBJ whole genome shotgun (WGS) entry which is preliminary data.</text>
</comment>
<sequence>MISPGISLDVRKIFNLDKADAHVLINKARIECQSHKLVVEDPVTICALLEVYYSDRLGSSVHIFAGFSLFHHL</sequence>
<dbReference type="SUPFAM" id="SSF56235">
    <property type="entry name" value="N-terminal nucleophile aminohydrolases (Ntn hydrolases)"/>
    <property type="match status" value="1"/>
</dbReference>
<dbReference type="AlphaFoldDB" id="A0AAD4SSH5"/>
<dbReference type="EMBL" id="JAJJMB010008783">
    <property type="protein sequence ID" value="KAI3920885.1"/>
    <property type="molecule type" value="Genomic_DNA"/>
</dbReference>
<proteinExistence type="predicted"/>
<dbReference type="InterPro" id="IPR029055">
    <property type="entry name" value="Ntn_hydrolases_N"/>
</dbReference>